<organism evidence="2 3">
    <name type="scientific">Candidatus Woesebacteria bacterium GW2011_GWB1_38_8</name>
    <dbReference type="NCBI Taxonomy" id="1618570"/>
    <lineage>
        <taxon>Bacteria</taxon>
        <taxon>Candidatus Woeseibacteriota</taxon>
    </lineage>
</organism>
<feature type="transmembrane region" description="Helical" evidence="1">
    <location>
        <begin position="282"/>
        <end position="307"/>
    </location>
</feature>
<dbReference type="AlphaFoldDB" id="A0A0G0P8G5"/>
<sequence>MDEYKAFNIYPTILILADPRGYILDLIKKLDNKGLDVIIMSNHKSDWQEQLVAQKHTLYFKNNYKNISNIAVDYIICDLSTSDEDSSLISDYLNQLKFAKKVSEEKNAKIIFLFKYVNKSKDLQKITSLSDEILHDKKLLAGCIFLGDIFPWRLFNRGFYYPLAFEEAADLILRILFSLKAYGHKIAIIGNLVIIPGKEDGFRGNPALLARGGRHNTAGVDEVIIAEKDIGNVVIEEYNNKFDNNLPAESLLKQNKINKIYLPRKQSITVDANKKRRFFRKLIITTTILLIALLIPFITVGLNLLFLKTAEKSFINSDLARSQNLMESVVVTSGLTKKYFLLLSKIPFSKNFAGYFSDLTTITLREAGIGIKIIEVNEKLVKFSDLLTNDESYDINFISNELSLDLMSLYEALGFLESEIEGTRPSIRYLSSLNYVNYDINRLQHISLVLSRIFKEVPEIFGSENPSKYLILVLNDLYSRPTGGRIDAFVVLTFSGGKLVEWKAYDVAFADSKLAGFVEPPKPLEKHFEVKNWYLRDSNWDPDFAISAAKAEWFLDKELDIDLKGVLSVNTSFIESLLERFTKPELKDSNINVDYLNSILNLKNQDYPKPDPDQKIVNFLEKFIKDILSLDYKRKVFITKRVMQSLEDKDILLFFHNNNAQKSISEVGWGLSLKSENCKDNCYSDNIMVVESSLVPGNTMIKREANLTISLEQGLIKKNLTYFLDNKSNEDYKVYLRVFTPVESGFGPVAVVDKIKKSNIEAEVFGVHGNKAAGVYINVTAKTTTALIFSWEGKSELNFQEPGKYVLSIIRQPGIPVYPVAIKVNVPEKLHPSTLPELNLTDEGDLKYNTQASQDINLRLFW</sequence>
<protein>
    <recommendedName>
        <fullName evidence="4">DUF4012 domain-containing protein</fullName>
    </recommendedName>
</protein>
<dbReference type="Pfam" id="PF13196">
    <property type="entry name" value="DUF4012"/>
    <property type="match status" value="1"/>
</dbReference>
<evidence type="ECO:0008006" key="4">
    <source>
        <dbReference type="Google" id="ProtNLM"/>
    </source>
</evidence>
<evidence type="ECO:0000313" key="3">
    <source>
        <dbReference type="Proteomes" id="UP000034081"/>
    </source>
</evidence>
<reference evidence="2 3" key="1">
    <citation type="journal article" date="2015" name="Nature">
        <title>rRNA introns, odd ribosomes, and small enigmatic genomes across a large radiation of phyla.</title>
        <authorList>
            <person name="Brown C.T."/>
            <person name="Hug L.A."/>
            <person name="Thomas B.C."/>
            <person name="Sharon I."/>
            <person name="Castelle C.J."/>
            <person name="Singh A."/>
            <person name="Wilkins M.J."/>
            <person name="Williams K.H."/>
            <person name="Banfield J.F."/>
        </authorList>
    </citation>
    <scope>NUCLEOTIDE SEQUENCE [LARGE SCALE GENOMIC DNA]</scope>
</reference>
<proteinExistence type="predicted"/>
<keyword evidence="1" id="KW-0472">Membrane</keyword>
<comment type="caution">
    <text evidence="2">The sequence shown here is derived from an EMBL/GenBank/DDBJ whole genome shotgun (WGS) entry which is preliminary data.</text>
</comment>
<dbReference type="InterPro" id="IPR025101">
    <property type="entry name" value="DUF4012"/>
</dbReference>
<evidence type="ECO:0000256" key="1">
    <source>
        <dbReference type="SAM" id="Phobius"/>
    </source>
</evidence>
<dbReference type="STRING" id="1618570.UT08_C0005G0037"/>
<keyword evidence="1" id="KW-0812">Transmembrane</keyword>
<keyword evidence="1" id="KW-1133">Transmembrane helix</keyword>
<evidence type="ECO:0000313" key="2">
    <source>
        <dbReference type="EMBL" id="KKQ85586.1"/>
    </source>
</evidence>
<dbReference type="Proteomes" id="UP000034081">
    <property type="component" value="Unassembled WGS sequence"/>
</dbReference>
<gene>
    <name evidence="2" type="ORF">UT08_C0005G0037</name>
</gene>
<accession>A0A0G0P8G5</accession>
<name>A0A0G0P8G5_9BACT</name>
<dbReference type="EMBL" id="LBVL01000005">
    <property type="protein sequence ID" value="KKQ85586.1"/>
    <property type="molecule type" value="Genomic_DNA"/>
</dbReference>